<dbReference type="Pfam" id="PF06839">
    <property type="entry name" value="Zn_ribbon_GRF"/>
    <property type="match status" value="1"/>
</dbReference>
<gene>
    <name evidence="6" type="ORF">CB5_LOCUS23015</name>
</gene>
<accession>A0A6V7Q9D1</accession>
<reference evidence="6" key="1">
    <citation type="submission" date="2020-07" db="EMBL/GenBank/DDBJ databases">
        <authorList>
            <person name="Lin J."/>
        </authorList>
    </citation>
    <scope>NUCLEOTIDE SEQUENCE</scope>
</reference>
<proteinExistence type="predicted"/>
<evidence type="ECO:0000256" key="4">
    <source>
        <dbReference type="PROSITE-ProRule" id="PRU01343"/>
    </source>
</evidence>
<evidence type="ECO:0000259" key="5">
    <source>
        <dbReference type="PROSITE" id="PS51999"/>
    </source>
</evidence>
<evidence type="ECO:0000313" key="6">
    <source>
        <dbReference type="EMBL" id="CAD1839804.1"/>
    </source>
</evidence>
<keyword evidence="2 4" id="KW-0863">Zinc-finger</keyword>
<evidence type="ECO:0000256" key="3">
    <source>
        <dbReference type="ARBA" id="ARBA00022833"/>
    </source>
</evidence>
<organism evidence="6">
    <name type="scientific">Ananas comosus var. bracteatus</name>
    <name type="common">red pineapple</name>
    <dbReference type="NCBI Taxonomy" id="296719"/>
    <lineage>
        <taxon>Eukaryota</taxon>
        <taxon>Viridiplantae</taxon>
        <taxon>Streptophyta</taxon>
        <taxon>Embryophyta</taxon>
        <taxon>Tracheophyta</taxon>
        <taxon>Spermatophyta</taxon>
        <taxon>Magnoliopsida</taxon>
        <taxon>Liliopsida</taxon>
        <taxon>Poales</taxon>
        <taxon>Bromeliaceae</taxon>
        <taxon>Bromelioideae</taxon>
        <taxon>Ananas</taxon>
    </lineage>
</organism>
<keyword evidence="3" id="KW-0862">Zinc</keyword>
<dbReference type="EMBL" id="LR862134">
    <property type="protein sequence ID" value="CAD1839804.1"/>
    <property type="molecule type" value="Genomic_DNA"/>
</dbReference>
<keyword evidence="1" id="KW-0479">Metal-binding</keyword>
<feature type="domain" description="GRF-type" evidence="5">
    <location>
        <begin position="13"/>
        <end position="62"/>
    </location>
</feature>
<evidence type="ECO:0000256" key="2">
    <source>
        <dbReference type="ARBA" id="ARBA00022771"/>
    </source>
</evidence>
<protein>
    <recommendedName>
        <fullName evidence="5">GRF-type domain-containing protein</fullName>
    </recommendedName>
</protein>
<dbReference type="PANTHER" id="PTHR33248">
    <property type="entry name" value="ZINC ION-BINDING PROTEIN"/>
    <property type="match status" value="1"/>
</dbReference>
<name>A0A6V7Q9D1_ANACO</name>
<dbReference type="PROSITE" id="PS51999">
    <property type="entry name" value="ZF_GRF"/>
    <property type="match status" value="1"/>
</dbReference>
<dbReference type="InterPro" id="IPR010666">
    <property type="entry name" value="Znf_GRF"/>
</dbReference>
<sequence>MNIENEQSHIVLCYCGKQAVIKASRTSANPGRLFYGCANYGKRADVNFRSNYCQFFKWCQAKPNNMEYSDAISYGSSSIGTQTDVFSNYTNVQPLDSSLNNTNIQLPGDEIKEMRVEIKNGLWEIRLEYLMRKGNMYL</sequence>
<dbReference type="GO" id="GO:0008270">
    <property type="term" value="F:zinc ion binding"/>
    <property type="evidence" value="ECO:0007669"/>
    <property type="project" value="UniProtKB-KW"/>
</dbReference>
<dbReference type="AlphaFoldDB" id="A0A6V7Q9D1"/>
<evidence type="ECO:0000256" key="1">
    <source>
        <dbReference type="ARBA" id="ARBA00022723"/>
    </source>
</evidence>